<dbReference type="InterPro" id="IPR023753">
    <property type="entry name" value="FAD/NAD-binding_dom"/>
</dbReference>
<evidence type="ECO:0000313" key="7">
    <source>
        <dbReference type="EMBL" id="SJZ45280.1"/>
    </source>
</evidence>
<dbReference type="STRING" id="171291.SAMN02745154_00156"/>
<dbReference type="RefSeq" id="WP_078746909.1">
    <property type="nucleotide sequence ID" value="NZ_CP137850.1"/>
</dbReference>
<keyword evidence="1" id="KW-0285">Flavoprotein</keyword>
<dbReference type="PROSITE" id="PS00573">
    <property type="entry name" value="PYRIDINE_REDOX_2"/>
    <property type="match status" value="1"/>
</dbReference>
<dbReference type="EMBL" id="FUXF01000004">
    <property type="protein sequence ID" value="SJZ45280.1"/>
    <property type="molecule type" value="Genomic_DNA"/>
</dbReference>
<proteinExistence type="predicted"/>
<gene>
    <name evidence="7" type="ORF">SAMN02745154_00156</name>
</gene>
<dbReference type="AlphaFoldDB" id="A0A1T4KSF8"/>
<evidence type="ECO:0000259" key="6">
    <source>
        <dbReference type="Pfam" id="PF07992"/>
    </source>
</evidence>
<keyword evidence="8" id="KW-1185">Reference proteome</keyword>
<evidence type="ECO:0000256" key="3">
    <source>
        <dbReference type="ARBA" id="ARBA00023002"/>
    </source>
</evidence>
<dbReference type="SUPFAM" id="SSF51905">
    <property type="entry name" value="FAD/NAD(P)-binding domain"/>
    <property type="match status" value="1"/>
</dbReference>
<sequence>MNEQTNFDLIIIGGGPAGLNAALYASRANLSVAFVEKGTPGGKLSATSKIENWIGTEIIEGWQLAQDFFKHAEKYGAKYLYGNVVEVRNISDTEKEIYLSSGTVLKAKAVLIATGMKNRIPTFIKNIEKFIQRGGVSFCAICDGPLFGKNPTLVLGDGNSAVEESAYLSSIASEVHLVIRGDDFKAERRLVQDLYKLPNVKIYRMSQIVELKGEDRLESAIIKDADGNETEIKVSSFFPYIGMESTAWFLQDLGILNDKGFIITDENMETSVPGIFAAGDIRVKEIRQIVTAASDGAIAAKRIVDLVNTEGND</sequence>
<evidence type="ECO:0000256" key="2">
    <source>
        <dbReference type="ARBA" id="ARBA00022827"/>
    </source>
</evidence>
<organism evidence="7 8">
    <name type="scientific">Mycoplasmopsis verecunda</name>
    <dbReference type="NCBI Taxonomy" id="171291"/>
    <lineage>
        <taxon>Bacteria</taxon>
        <taxon>Bacillati</taxon>
        <taxon>Mycoplasmatota</taxon>
        <taxon>Mycoplasmoidales</taxon>
        <taxon>Metamycoplasmataceae</taxon>
        <taxon>Mycoplasmopsis</taxon>
    </lineage>
</organism>
<evidence type="ECO:0000256" key="4">
    <source>
        <dbReference type="ARBA" id="ARBA00023157"/>
    </source>
</evidence>
<dbReference type="InterPro" id="IPR036188">
    <property type="entry name" value="FAD/NAD-bd_sf"/>
</dbReference>
<keyword evidence="4" id="KW-1015">Disulfide bond</keyword>
<accession>A0A1T4KSF8</accession>
<keyword evidence="2" id="KW-0274">FAD</keyword>
<reference evidence="8" key="1">
    <citation type="submission" date="2017-02" db="EMBL/GenBank/DDBJ databases">
        <authorList>
            <person name="Varghese N."/>
            <person name="Submissions S."/>
        </authorList>
    </citation>
    <scope>NUCLEOTIDE SEQUENCE [LARGE SCALE GENOMIC DNA]</scope>
    <source>
        <strain evidence="8">ATCC 27862</strain>
    </source>
</reference>
<dbReference type="Gene3D" id="3.50.50.60">
    <property type="entry name" value="FAD/NAD(P)-binding domain"/>
    <property type="match status" value="2"/>
</dbReference>
<dbReference type="Pfam" id="PF07992">
    <property type="entry name" value="Pyr_redox_2"/>
    <property type="match status" value="1"/>
</dbReference>
<dbReference type="InterPro" id="IPR050097">
    <property type="entry name" value="Ferredoxin-NADP_redctase_2"/>
</dbReference>
<evidence type="ECO:0000256" key="1">
    <source>
        <dbReference type="ARBA" id="ARBA00022630"/>
    </source>
</evidence>
<keyword evidence="5" id="KW-0676">Redox-active center</keyword>
<dbReference type="PRINTS" id="PR00368">
    <property type="entry name" value="FADPNR"/>
</dbReference>
<dbReference type="PANTHER" id="PTHR48105">
    <property type="entry name" value="THIOREDOXIN REDUCTASE 1-RELATED-RELATED"/>
    <property type="match status" value="1"/>
</dbReference>
<dbReference type="InterPro" id="IPR008255">
    <property type="entry name" value="Pyr_nucl-diS_OxRdtase_2_AS"/>
</dbReference>
<dbReference type="Proteomes" id="UP000190389">
    <property type="component" value="Unassembled WGS sequence"/>
</dbReference>
<dbReference type="PRINTS" id="PR00469">
    <property type="entry name" value="PNDRDTASEII"/>
</dbReference>
<evidence type="ECO:0000256" key="5">
    <source>
        <dbReference type="ARBA" id="ARBA00023284"/>
    </source>
</evidence>
<name>A0A1T4KSF8_9BACT</name>
<evidence type="ECO:0000313" key="8">
    <source>
        <dbReference type="Proteomes" id="UP000190389"/>
    </source>
</evidence>
<feature type="domain" description="FAD/NAD(P)-binding" evidence="6">
    <location>
        <begin position="7"/>
        <end position="296"/>
    </location>
</feature>
<dbReference type="OrthoDB" id="9806179at2"/>
<keyword evidence="3" id="KW-0560">Oxidoreductase</keyword>
<dbReference type="GO" id="GO:0016668">
    <property type="term" value="F:oxidoreductase activity, acting on a sulfur group of donors, NAD(P) as acceptor"/>
    <property type="evidence" value="ECO:0007669"/>
    <property type="project" value="UniProtKB-ARBA"/>
</dbReference>
<protein>
    <submittedName>
        <fullName evidence="7">Thioredoxin reductase (NADPH)</fullName>
    </submittedName>
</protein>